<dbReference type="Proteomes" id="UP000675781">
    <property type="component" value="Unassembled WGS sequence"/>
</dbReference>
<keyword evidence="8" id="KW-1185">Reference proteome</keyword>
<dbReference type="SUPFAM" id="SSF53448">
    <property type="entry name" value="Nucleotide-diphospho-sugar transferases"/>
    <property type="match status" value="1"/>
</dbReference>
<dbReference type="InterPro" id="IPR029044">
    <property type="entry name" value="Nucleotide-diphossugar_trans"/>
</dbReference>
<dbReference type="EMBL" id="JAGSOG010000734">
    <property type="protein sequence ID" value="MBR7839878.1"/>
    <property type="molecule type" value="Genomic_DNA"/>
</dbReference>
<keyword evidence="1" id="KW-0808">Transferase</keyword>
<comment type="caution">
    <text evidence="7">The sequence shown here is derived from an EMBL/GenBank/DDBJ whole genome shotgun (WGS) entry which is preliminary data.</text>
</comment>
<comment type="function">
    <text evidence="6">Catalyzes the last two sequential reactions in the de novo biosynthetic pathway for UDP-N-acetylglucosamine (UDP-GlcNAc). The C-terminal domain catalyzes the transfer of acetyl group from acetyl coenzyme A to glucosamine-1-phosphate (GlcN-1-P) to produce N-acetylglucosamine-1-phosphate (GlcNAc-1-P), which is converted into UDP-GlcNAc by the transfer of uridine 5-monophosphate (from uridine 5-triphosphate), a reaction catalyzed by the N-terminal domain.</text>
</comment>
<sequence length="152" mass="15953">SGIMAVPAALLAGWLARLTNDNAQGEYYLTDIVAMAVADGVPVVAHRITDALQVAGVNSPLQLAELERAHQLGQARALMEQGVRLADPARFDLRDDARTGARGELACGQDVEIDVNCIFAGRVELGEGVRIGAHCSIANARIAAGAVVHPYT</sequence>
<dbReference type="AlphaFoldDB" id="A0A941IVR8"/>
<keyword evidence="2" id="KW-0548">Nucleotidyltransferase</keyword>
<protein>
    <recommendedName>
        <fullName evidence="9">Bifunctional UDP-N-acetylglucosamine diphosphorylase/glucosamine-1-phosphate N-acetyltransferase GlmU</fullName>
    </recommendedName>
</protein>
<reference evidence="7" key="1">
    <citation type="submission" date="2021-04" db="EMBL/GenBank/DDBJ databases">
        <title>Genome based classification of Actinospica acidithermotolerans sp. nov., an actinobacterium isolated from an Indonesian hot spring.</title>
        <authorList>
            <person name="Kusuma A.B."/>
            <person name="Putra K.E."/>
            <person name="Nafisah S."/>
            <person name="Loh J."/>
            <person name="Nouioui I."/>
            <person name="Goodfellow M."/>
        </authorList>
    </citation>
    <scope>NUCLEOTIDE SEQUENCE</scope>
    <source>
        <strain evidence="7">CSCA 57</strain>
    </source>
</reference>
<dbReference type="PANTHER" id="PTHR43584:SF3">
    <property type="entry name" value="BIFUNCTIONAL PROTEIN GLMU"/>
    <property type="match status" value="1"/>
</dbReference>
<evidence type="ECO:0000256" key="6">
    <source>
        <dbReference type="ARBA" id="ARBA00049628"/>
    </source>
</evidence>
<gene>
    <name evidence="7" type="ORF">KDL01_41970</name>
</gene>
<comment type="catalytic activity">
    <reaction evidence="4">
        <text>alpha-D-glucosamine 1-phosphate + acetyl-CoA = N-acetyl-alpha-D-glucosamine 1-phosphate + CoA + H(+)</text>
        <dbReference type="Rhea" id="RHEA:13725"/>
        <dbReference type="ChEBI" id="CHEBI:15378"/>
        <dbReference type="ChEBI" id="CHEBI:57287"/>
        <dbReference type="ChEBI" id="CHEBI:57288"/>
        <dbReference type="ChEBI" id="CHEBI:57776"/>
        <dbReference type="ChEBI" id="CHEBI:58516"/>
        <dbReference type="EC" id="2.3.1.157"/>
    </reaction>
</comment>
<feature type="non-terminal residue" evidence="7">
    <location>
        <position position="152"/>
    </location>
</feature>
<name>A0A941IVR8_9ACTN</name>
<dbReference type="GO" id="GO:0003977">
    <property type="term" value="F:UDP-N-acetylglucosamine diphosphorylase activity"/>
    <property type="evidence" value="ECO:0007669"/>
    <property type="project" value="UniProtKB-EC"/>
</dbReference>
<evidence type="ECO:0008006" key="9">
    <source>
        <dbReference type="Google" id="ProtNLM"/>
    </source>
</evidence>
<organism evidence="7 8">
    <name type="scientific">Actinospica durhamensis</name>
    <dbReference type="NCBI Taxonomy" id="1508375"/>
    <lineage>
        <taxon>Bacteria</taxon>
        <taxon>Bacillati</taxon>
        <taxon>Actinomycetota</taxon>
        <taxon>Actinomycetes</taxon>
        <taxon>Catenulisporales</taxon>
        <taxon>Actinospicaceae</taxon>
        <taxon>Actinospica</taxon>
    </lineage>
</organism>
<dbReference type="Gene3D" id="3.90.550.10">
    <property type="entry name" value="Spore Coat Polysaccharide Biosynthesis Protein SpsA, Chain A"/>
    <property type="match status" value="1"/>
</dbReference>
<proteinExistence type="predicted"/>
<dbReference type="InterPro" id="IPR050065">
    <property type="entry name" value="GlmU-like"/>
</dbReference>
<evidence type="ECO:0000256" key="2">
    <source>
        <dbReference type="ARBA" id="ARBA00022695"/>
    </source>
</evidence>
<feature type="non-terminal residue" evidence="7">
    <location>
        <position position="1"/>
    </location>
</feature>
<dbReference type="GO" id="GO:0019134">
    <property type="term" value="F:glucosamine-1-phosphate N-acetyltransferase activity"/>
    <property type="evidence" value="ECO:0007669"/>
    <property type="project" value="UniProtKB-EC"/>
</dbReference>
<dbReference type="PANTHER" id="PTHR43584">
    <property type="entry name" value="NUCLEOTIDYL TRANSFERASE"/>
    <property type="match status" value="1"/>
</dbReference>
<evidence type="ECO:0000256" key="3">
    <source>
        <dbReference type="ARBA" id="ARBA00023315"/>
    </source>
</evidence>
<evidence type="ECO:0000313" key="8">
    <source>
        <dbReference type="Proteomes" id="UP000675781"/>
    </source>
</evidence>
<comment type="catalytic activity">
    <reaction evidence="5">
        <text>N-acetyl-alpha-D-glucosamine 1-phosphate + UTP + H(+) = UDP-N-acetyl-alpha-D-glucosamine + diphosphate</text>
        <dbReference type="Rhea" id="RHEA:13509"/>
        <dbReference type="ChEBI" id="CHEBI:15378"/>
        <dbReference type="ChEBI" id="CHEBI:33019"/>
        <dbReference type="ChEBI" id="CHEBI:46398"/>
        <dbReference type="ChEBI" id="CHEBI:57705"/>
        <dbReference type="ChEBI" id="CHEBI:57776"/>
        <dbReference type="EC" id="2.7.7.23"/>
    </reaction>
</comment>
<evidence type="ECO:0000313" key="7">
    <source>
        <dbReference type="EMBL" id="MBR7839878.1"/>
    </source>
</evidence>
<accession>A0A941IVR8</accession>
<evidence type="ECO:0000256" key="1">
    <source>
        <dbReference type="ARBA" id="ARBA00022679"/>
    </source>
</evidence>
<evidence type="ECO:0000256" key="4">
    <source>
        <dbReference type="ARBA" id="ARBA00048247"/>
    </source>
</evidence>
<keyword evidence="3" id="KW-0012">Acyltransferase</keyword>
<dbReference type="Gene3D" id="2.160.10.10">
    <property type="entry name" value="Hexapeptide repeat proteins"/>
    <property type="match status" value="1"/>
</dbReference>
<evidence type="ECO:0000256" key="5">
    <source>
        <dbReference type="ARBA" id="ARBA00048493"/>
    </source>
</evidence>